<comment type="caution">
    <text evidence="11">The sequence shown here is derived from an EMBL/GenBank/DDBJ whole genome shotgun (WGS) entry which is preliminary data.</text>
</comment>
<feature type="compositionally biased region" description="Basic and acidic residues" evidence="9">
    <location>
        <begin position="547"/>
        <end position="564"/>
    </location>
</feature>
<dbReference type="Proteomes" id="UP001152561">
    <property type="component" value="Unassembled WGS sequence"/>
</dbReference>
<evidence type="ECO:0000256" key="5">
    <source>
        <dbReference type="ARBA" id="ARBA00023155"/>
    </source>
</evidence>
<comment type="similarity">
    <text evidence="2">Belongs to the TALE/BELL homeobox family.</text>
</comment>
<protein>
    <recommendedName>
        <fullName evidence="10">Homeobox domain-containing protein</fullName>
    </recommendedName>
</protein>
<evidence type="ECO:0000256" key="1">
    <source>
        <dbReference type="ARBA" id="ARBA00004123"/>
    </source>
</evidence>
<dbReference type="EMBL" id="JAJAGQ010000015">
    <property type="protein sequence ID" value="KAJ8541040.1"/>
    <property type="molecule type" value="Genomic_DNA"/>
</dbReference>
<feature type="DNA-binding region" description="Homeobox" evidence="8">
    <location>
        <begin position="469"/>
        <end position="531"/>
    </location>
</feature>
<dbReference type="GO" id="GO:0005634">
    <property type="term" value="C:nucleus"/>
    <property type="evidence" value="ECO:0007669"/>
    <property type="project" value="UniProtKB-SubCell"/>
</dbReference>
<keyword evidence="12" id="KW-1185">Reference proteome</keyword>
<dbReference type="InterPro" id="IPR009057">
    <property type="entry name" value="Homeodomain-like_sf"/>
</dbReference>
<evidence type="ECO:0000256" key="6">
    <source>
        <dbReference type="ARBA" id="ARBA00023163"/>
    </source>
</evidence>
<evidence type="ECO:0000256" key="4">
    <source>
        <dbReference type="ARBA" id="ARBA00023125"/>
    </source>
</evidence>
<dbReference type="SUPFAM" id="SSF46689">
    <property type="entry name" value="Homeodomain-like"/>
    <property type="match status" value="1"/>
</dbReference>
<dbReference type="SMART" id="SM00389">
    <property type="entry name" value="HOX"/>
    <property type="match status" value="1"/>
</dbReference>
<keyword evidence="7 8" id="KW-0539">Nucleus</keyword>
<dbReference type="Gene3D" id="1.10.10.60">
    <property type="entry name" value="Homeodomain-like"/>
    <property type="match status" value="1"/>
</dbReference>
<dbReference type="FunFam" id="1.10.10.60:FF:000083">
    <property type="entry name" value="BEL1-like homeodomain protein 4"/>
    <property type="match status" value="1"/>
</dbReference>
<keyword evidence="3" id="KW-0805">Transcription regulation</keyword>
<gene>
    <name evidence="11" type="ORF">K7X08_001856</name>
</gene>
<dbReference type="PROSITE" id="PS50071">
    <property type="entry name" value="HOMEOBOX_2"/>
    <property type="match status" value="1"/>
</dbReference>
<dbReference type="Pfam" id="PF07526">
    <property type="entry name" value="POX"/>
    <property type="match status" value="1"/>
</dbReference>
<feature type="compositionally biased region" description="Low complexity" evidence="9">
    <location>
        <begin position="568"/>
        <end position="582"/>
    </location>
</feature>
<dbReference type="SMART" id="SM00574">
    <property type="entry name" value="POX"/>
    <property type="match status" value="1"/>
</dbReference>
<sequence>MKTCPRILVSFTAKENSMSRSFHHHQGFYNFSNVYERSATTKHEDMLRVQGFEPQQVEVAAVEPSPAATVYDGGGMLTEIISYPSVWRKAATELLNDQIQSSNYRSWPQKEQHQQQLLPPSIINDAEVPLMNPHIEPSSPPRSSLHMLLPNSVDTNNLLHHQGFHLLNPANVETPSQFTWVPGSSSGEDNSTRIGRVVDGQGLSLSLSRNFEAAAKLEDLRIGNGGIYLHNNQGLLGPINNNNNHHHQLLHSGVVMDHRTITSPHTSSHHQIHVGYSAAASPRITNALRNSRYVKAAQELLEEFCCVGRGNFKNQMVKKYDDENTNSKSENEDHRGPSKDNHPPLSAAERSEYQRRKIKLLSILDEVDARYTRYCEQMQAMVNSFDSVIGYGAAAPYTSLAQKAMSRHFRCIKDAIVAQLKQTCKYLGDKDVTGTSGLTKGETPRLKMLDQKLRQQKALHQMGILDSDAWRPQRGLPERSVHVLRAWLFEHFLHPYPSEADKHLLSRQTGLSKNQVSNWFINARVRLWKPMVEEMYQQETKEEETDQEHQQQEKHTQIPMHDKISNMATSAAATTTMPLSSSVRSEFNANERDPSKNIINCRQYALGNQLAMVQTDDTAASSATHDISTTANHRYFMAADAVDLVDNLNAANATAFGSQPAGDVSLTLGLRHSENVPRKAIQFQLRDFGAY</sequence>
<dbReference type="PANTHER" id="PTHR11850">
    <property type="entry name" value="HOMEOBOX PROTEIN TRANSCRIPTION FACTORS"/>
    <property type="match status" value="1"/>
</dbReference>
<feature type="region of interest" description="Disordered" evidence="9">
    <location>
        <begin position="537"/>
        <end position="590"/>
    </location>
</feature>
<evidence type="ECO:0000256" key="3">
    <source>
        <dbReference type="ARBA" id="ARBA00023015"/>
    </source>
</evidence>
<organism evidence="11 12">
    <name type="scientific">Anisodus acutangulus</name>
    <dbReference type="NCBI Taxonomy" id="402998"/>
    <lineage>
        <taxon>Eukaryota</taxon>
        <taxon>Viridiplantae</taxon>
        <taxon>Streptophyta</taxon>
        <taxon>Embryophyta</taxon>
        <taxon>Tracheophyta</taxon>
        <taxon>Spermatophyta</taxon>
        <taxon>Magnoliopsida</taxon>
        <taxon>eudicotyledons</taxon>
        <taxon>Gunneridae</taxon>
        <taxon>Pentapetalae</taxon>
        <taxon>asterids</taxon>
        <taxon>lamiids</taxon>
        <taxon>Solanales</taxon>
        <taxon>Solanaceae</taxon>
        <taxon>Solanoideae</taxon>
        <taxon>Hyoscyameae</taxon>
        <taxon>Anisodus</taxon>
    </lineage>
</organism>
<evidence type="ECO:0000259" key="10">
    <source>
        <dbReference type="PROSITE" id="PS50071"/>
    </source>
</evidence>
<evidence type="ECO:0000256" key="8">
    <source>
        <dbReference type="PROSITE-ProRule" id="PRU00108"/>
    </source>
</evidence>
<feature type="region of interest" description="Disordered" evidence="9">
    <location>
        <begin position="320"/>
        <end position="351"/>
    </location>
</feature>
<evidence type="ECO:0000313" key="11">
    <source>
        <dbReference type="EMBL" id="KAJ8541040.1"/>
    </source>
</evidence>
<feature type="compositionally biased region" description="Basic and acidic residues" evidence="9">
    <location>
        <begin position="329"/>
        <end position="342"/>
    </location>
</feature>
<dbReference type="OrthoDB" id="10056939at2759"/>
<keyword evidence="6" id="KW-0804">Transcription</keyword>
<proteinExistence type="inferred from homology"/>
<name>A0A9Q1R5D8_9SOLA</name>
<evidence type="ECO:0000256" key="9">
    <source>
        <dbReference type="SAM" id="MobiDB-lite"/>
    </source>
</evidence>
<dbReference type="InterPro" id="IPR050224">
    <property type="entry name" value="TALE_homeobox"/>
</dbReference>
<comment type="subcellular location">
    <subcellularLocation>
        <location evidence="1 8">Nucleus</location>
    </subcellularLocation>
</comment>
<keyword evidence="5 8" id="KW-0371">Homeobox</keyword>
<dbReference type="GO" id="GO:0006355">
    <property type="term" value="P:regulation of DNA-templated transcription"/>
    <property type="evidence" value="ECO:0007669"/>
    <property type="project" value="InterPro"/>
</dbReference>
<dbReference type="AlphaFoldDB" id="A0A9Q1R5D8"/>
<reference evidence="12" key="1">
    <citation type="journal article" date="2023" name="Proc. Natl. Acad. Sci. U.S.A.">
        <title>Genomic and structural basis for evolution of tropane alkaloid biosynthesis.</title>
        <authorList>
            <person name="Wanga Y.-J."/>
            <person name="Taina T."/>
            <person name="Yua J.-Y."/>
            <person name="Lia J."/>
            <person name="Xua B."/>
            <person name="Chenc J."/>
            <person name="D'Auriad J.C."/>
            <person name="Huanga J.-P."/>
            <person name="Huanga S.-X."/>
        </authorList>
    </citation>
    <scope>NUCLEOTIDE SEQUENCE [LARGE SCALE GENOMIC DNA]</scope>
    <source>
        <strain evidence="12">cv. KIB-2019</strain>
    </source>
</reference>
<dbReference type="Pfam" id="PF05920">
    <property type="entry name" value="Homeobox_KN"/>
    <property type="match status" value="1"/>
</dbReference>
<dbReference type="InterPro" id="IPR001356">
    <property type="entry name" value="HD"/>
</dbReference>
<feature type="domain" description="Homeobox" evidence="10">
    <location>
        <begin position="467"/>
        <end position="530"/>
    </location>
</feature>
<evidence type="ECO:0000256" key="2">
    <source>
        <dbReference type="ARBA" id="ARBA00006454"/>
    </source>
</evidence>
<keyword evidence="4 8" id="KW-0238">DNA-binding</keyword>
<evidence type="ECO:0000256" key="7">
    <source>
        <dbReference type="ARBA" id="ARBA00023242"/>
    </source>
</evidence>
<dbReference type="GO" id="GO:0003677">
    <property type="term" value="F:DNA binding"/>
    <property type="evidence" value="ECO:0007669"/>
    <property type="project" value="UniProtKB-UniRule"/>
</dbReference>
<accession>A0A9Q1R5D8</accession>
<evidence type="ECO:0000313" key="12">
    <source>
        <dbReference type="Proteomes" id="UP001152561"/>
    </source>
</evidence>
<dbReference type="InterPro" id="IPR008422">
    <property type="entry name" value="KN_HD"/>
</dbReference>
<dbReference type="InterPro" id="IPR006563">
    <property type="entry name" value="POX_dom"/>
</dbReference>
<dbReference type="CDD" id="cd00086">
    <property type="entry name" value="homeodomain"/>
    <property type="match status" value="1"/>
</dbReference>